<keyword evidence="2" id="KW-0812">Transmembrane</keyword>
<dbReference type="EMBL" id="JAKHMS010000013">
    <property type="protein sequence ID" value="MCZ3781655.1"/>
    <property type="molecule type" value="Genomic_DNA"/>
</dbReference>
<evidence type="ECO:0000256" key="1">
    <source>
        <dbReference type="SAM" id="MobiDB-lite"/>
    </source>
</evidence>
<feature type="transmembrane region" description="Helical" evidence="2">
    <location>
        <begin position="70"/>
        <end position="97"/>
    </location>
</feature>
<comment type="caution">
    <text evidence="3">The sequence shown here is derived from an EMBL/GenBank/DDBJ whole genome shotgun (WGS) entry which is preliminary data.</text>
</comment>
<dbReference type="GeneID" id="75081504"/>
<evidence type="ECO:0000313" key="6">
    <source>
        <dbReference type="Proteomes" id="UP001527392"/>
    </source>
</evidence>
<dbReference type="Proteomes" id="UP001212401">
    <property type="component" value="Unassembled WGS sequence"/>
</dbReference>
<keyword evidence="2" id="KW-0472">Membrane</keyword>
<gene>
    <name evidence="4" type="ORF">L2504_05825</name>
    <name evidence="3" type="ORF">L2724_07155</name>
</gene>
<dbReference type="Proteomes" id="UP001527392">
    <property type="component" value="Unassembled WGS sequence"/>
</dbReference>
<feature type="transmembrane region" description="Helical" evidence="2">
    <location>
        <begin position="136"/>
        <end position="159"/>
    </location>
</feature>
<sequence>MKKRYHLSLKQFVHDLKELVKPHYQASMWPLGGVMIIFLALSFIIGYFAQGILSSMGMAMMMIMYGMASPAAIGLALLELLLAIIVLVALSFFYSFFTTAAQFTYQDKVRHPEQVVSAGSVWMHYKHLRKNQLWRIILYTGLFVFLWSLPLDIIGGLVAKNQALVIVCRVLNDIVMAWKGIEYSQANFLYRDRQPQFLGQSMRHALTASRRFMGGRKWNYLLIMLVVIFVPMVVWEAIFGALAYWGIYTATYVLVYIGLLLMILGFAAYLPVIFASGALYYEEAKKTANLDEDFADTFKPVAELTGEAYVHEVYTPKKKAKKAKQKQDKKKQENK</sequence>
<organism evidence="3 5">
    <name type="scientific">Limosilactobacillus vaginalis</name>
    <dbReference type="NCBI Taxonomy" id="1633"/>
    <lineage>
        <taxon>Bacteria</taxon>
        <taxon>Bacillati</taxon>
        <taxon>Bacillota</taxon>
        <taxon>Bacilli</taxon>
        <taxon>Lactobacillales</taxon>
        <taxon>Lactobacillaceae</taxon>
        <taxon>Limosilactobacillus</taxon>
    </lineage>
</organism>
<evidence type="ECO:0000256" key="2">
    <source>
        <dbReference type="SAM" id="Phobius"/>
    </source>
</evidence>
<dbReference type="AlphaFoldDB" id="A0AAW5WUC0"/>
<feature type="compositionally biased region" description="Basic residues" evidence="1">
    <location>
        <begin position="316"/>
        <end position="329"/>
    </location>
</feature>
<protein>
    <recommendedName>
        <fullName evidence="7">DUF975 family protein</fullName>
    </recommendedName>
</protein>
<keyword evidence="6" id="KW-1185">Reference proteome</keyword>
<evidence type="ECO:0000313" key="3">
    <source>
        <dbReference type="EMBL" id="MCZ3668058.1"/>
    </source>
</evidence>
<dbReference type="RefSeq" id="WP_003716180.1">
    <property type="nucleotide sequence ID" value="NZ_CAJFIS010000011.1"/>
</dbReference>
<feature type="region of interest" description="Disordered" evidence="1">
    <location>
        <begin position="316"/>
        <end position="335"/>
    </location>
</feature>
<evidence type="ECO:0000313" key="5">
    <source>
        <dbReference type="Proteomes" id="UP001212401"/>
    </source>
</evidence>
<feature type="transmembrane region" description="Helical" evidence="2">
    <location>
        <begin position="253"/>
        <end position="281"/>
    </location>
</feature>
<evidence type="ECO:0008006" key="7">
    <source>
        <dbReference type="Google" id="ProtNLM"/>
    </source>
</evidence>
<accession>A0AAW5WUC0</accession>
<reference evidence="3 6" key="1">
    <citation type="submission" date="2022-01" db="EMBL/GenBank/DDBJ databases">
        <title>VMRC isolate genome collection.</title>
        <authorList>
            <person name="France M."/>
            <person name="Rutt L."/>
            <person name="Humphrys M."/>
            <person name="Ravel J."/>
        </authorList>
    </citation>
    <scope>NUCLEOTIDE SEQUENCE</scope>
    <source>
        <strain evidence="4 6">C0030B4</strain>
        <strain evidence="3">C0048A1</strain>
    </source>
</reference>
<evidence type="ECO:0000313" key="4">
    <source>
        <dbReference type="EMBL" id="MCZ3781655.1"/>
    </source>
</evidence>
<keyword evidence="2" id="KW-1133">Transmembrane helix</keyword>
<name>A0AAW5WUC0_9LACO</name>
<feature type="transmembrane region" description="Helical" evidence="2">
    <location>
        <begin position="220"/>
        <end position="247"/>
    </location>
</feature>
<feature type="transmembrane region" description="Helical" evidence="2">
    <location>
        <begin position="28"/>
        <end position="49"/>
    </location>
</feature>
<dbReference type="EMBL" id="JAKHPH010000019">
    <property type="protein sequence ID" value="MCZ3668058.1"/>
    <property type="molecule type" value="Genomic_DNA"/>
</dbReference>
<proteinExistence type="predicted"/>